<organism evidence="2 3">
    <name type="scientific">Microbulbifer elongatus</name>
    <dbReference type="NCBI Taxonomy" id="86173"/>
    <lineage>
        <taxon>Bacteria</taxon>
        <taxon>Pseudomonadati</taxon>
        <taxon>Pseudomonadota</taxon>
        <taxon>Gammaproteobacteria</taxon>
        <taxon>Cellvibrionales</taxon>
        <taxon>Microbulbiferaceae</taxon>
        <taxon>Microbulbifer</taxon>
    </lineage>
</organism>
<protein>
    <recommendedName>
        <fullName evidence="4">Lipoprotein</fullName>
    </recommendedName>
</protein>
<proteinExistence type="predicted"/>
<name>A0ABT1P1X8_9GAMM</name>
<evidence type="ECO:0000313" key="2">
    <source>
        <dbReference type="EMBL" id="MCQ3830124.1"/>
    </source>
</evidence>
<keyword evidence="1" id="KW-0732">Signal</keyword>
<gene>
    <name evidence="2" type="ORF">HXX02_11750</name>
</gene>
<keyword evidence="3" id="KW-1185">Reference proteome</keyword>
<dbReference type="Proteomes" id="UP001205566">
    <property type="component" value="Unassembled WGS sequence"/>
</dbReference>
<evidence type="ECO:0000256" key="1">
    <source>
        <dbReference type="SAM" id="SignalP"/>
    </source>
</evidence>
<dbReference type="EMBL" id="JACASI010000031">
    <property type="protein sequence ID" value="MCQ3830124.1"/>
    <property type="molecule type" value="Genomic_DNA"/>
</dbReference>
<comment type="caution">
    <text evidence="2">The sequence shown here is derived from an EMBL/GenBank/DDBJ whole genome shotgun (WGS) entry which is preliminary data.</text>
</comment>
<evidence type="ECO:0000313" key="3">
    <source>
        <dbReference type="Proteomes" id="UP001205566"/>
    </source>
</evidence>
<reference evidence="2" key="1">
    <citation type="thesis" date="2020" institute="Technische Universitat Dresden" country="Dresden, Germany">
        <title>The Agarolytic System of Microbulbifer elongatus PORT2, Isolated from Batu Karas, Pangandaran West Java Indonesia.</title>
        <authorList>
            <person name="Anggraeni S.R."/>
        </authorList>
    </citation>
    <scope>NUCLEOTIDE SEQUENCE</scope>
    <source>
        <strain evidence="2">PORT2</strain>
    </source>
</reference>
<evidence type="ECO:0008006" key="4">
    <source>
        <dbReference type="Google" id="ProtNLM"/>
    </source>
</evidence>
<feature type="signal peptide" evidence="1">
    <location>
        <begin position="1"/>
        <end position="25"/>
    </location>
</feature>
<accession>A0ABT1P1X8</accession>
<dbReference type="RefSeq" id="WP_255875107.1">
    <property type="nucleotide sequence ID" value="NZ_JACASI010000031.1"/>
</dbReference>
<feature type="chain" id="PRO_5046113527" description="Lipoprotein" evidence="1">
    <location>
        <begin position="26"/>
        <end position="224"/>
    </location>
</feature>
<sequence length="224" mass="24881">MRTHGIRRLVAAGIVSLALSTNTNAQNSFWGGDDHTPSLAIVPTEIQLDVPMPVGDMQLMLALASNGGGLADLKQDAIRNYTQHIHSEMARVLYAYLDDEKVPLVAENGLLQLQNNLNLKVIKHLSAMKPRGDHDLEQGTVTLQGEFRYILSNRSGTALREQRITIGDMNINEKYQVRTYHDNRASEDSTEAAIKQALTEMVEELVEAMEDNLEADELRDMAAL</sequence>